<accession>A0A3E0I2X7</accession>
<feature type="domain" description="M23ase beta-sheet core" evidence="1">
    <location>
        <begin position="56"/>
        <end position="143"/>
    </location>
</feature>
<dbReference type="Proteomes" id="UP000256884">
    <property type="component" value="Unassembled WGS sequence"/>
</dbReference>
<dbReference type="Gene3D" id="2.70.70.10">
    <property type="entry name" value="Glucose Permease (Domain IIA)"/>
    <property type="match status" value="1"/>
</dbReference>
<dbReference type="CDD" id="cd12797">
    <property type="entry name" value="M23_peptidase"/>
    <property type="match status" value="1"/>
</dbReference>
<gene>
    <name evidence="2" type="ORF">C7448_103260</name>
</gene>
<dbReference type="EMBL" id="QUNS01000003">
    <property type="protein sequence ID" value="REH52525.1"/>
    <property type="molecule type" value="Genomic_DNA"/>
</dbReference>
<reference evidence="2 3" key="1">
    <citation type="submission" date="2018-08" db="EMBL/GenBank/DDBJ databases">
        <title>Genomic Encyclopedia of Type Strains, Phase IV (KMG-IV): sequencing the most valuable type-strain genomes for metagenomic binning, comparative biology and taxonomic classification.</title>
        <authorList>
            <person name="Goeker M."/>
        </authorList>
    </citation>
    <scope>NUCLEOTIDE SEQUENCE [LARGE SCALE GENOMIC DNA]</scope>
    <source>
        <strain evidence="2 3">DSM 18841</strain>
    </source>
</reference>
<dbReference type="AlphaFoldDB" id="A0A3E0I2X7"/>
<dbReference type="Pfam" id="PF01551">
    <property type="entry name" value="Peptidase_M23"/>
    <property type="match status" value="1"/>
</dbReference>
<evidence type="ECO:0000313" key="2">
    <source>
        <dbReference type="EMBL" id="REH52525.1"/>
    </source>
</evidence>
<dbReference type="SUPFAM" id="SSF51261">
    <property type="entry name" value="Duplicated hybrid motif"/>
    <property type="match status" value="1"/>
</dbReference>
<comment type="caution">
    <text evidence="2">The sequence shown here is derived from an EMBL/GenBank/DDBJ whole genome shotgun (WGS) entry which is preliminary data.</text>
</comment>
<keyword evidence="3" id="KW-1185">Reference proteome</keyword>
<dbReference type="PANTHER" id="PTHR21666:SF268">
    <property type="entry name" value="PEPTIDASE M23 DOMAIN-CONTAINING PROTEIN"/>
    <property type="match status" value="1"/>
</dbReference>
<proteinExistence type="predicted"/>
<evidence type="ECO:0000313" key="3">
    <source>
        <dbReference type="Proteomes" id="UP000256884"/>
    </source>
</evidence>
<dbReference type="PANTHER" id="PTHR21666">
    <property type="entry name" value="PEPTIDASE-RELATED"/>
    <property type="match status" value="1"/>
</dbReference>
<organism evidence="2 3">
    <name type="scientific">Tenacibaculum gallaicum</name>
    <dbReference type="NCBI Taxonomy" id="561505"/>
    <lineage>
        <taxon>Bacteria</taxon>
        <taxon>Pseudomonadati</taxon>
        <taxon>Bacteroidota</taxon>
        <taxon>Flavobacteriia</taxon>
        <taxon>Flavobacteriales</taxon>
        <taxon>Flavobacteriaceae</taxon>
        <taxon>Tenacibaculum</taxon>
    </lineage>
</organism>
<dbReference type="GO" id="GO:0004222">
    <property type="term" value="F:metalloendopeptidase activity"/>
    <property type="evidence" value="ECO:0007669"/>
    <property type="project" value="TreeGrafter"/>
</dbReference>
<sequence length="174" mass="19525">MVVRTIKIKKRTLIILVILLTGFLIPQNLKMPVNGATKSDYNPKSFWYYPWGKSVTHKGVDIFAKKDTKITSSTIGVVLFSGKTSMGGNTVLVLGPKWRLHYYAHLENVKTSSLTFVNKSSVIGTVGTSGNAAGKAPHLHYSIFTLIPYIWRIGSDKQGWKKMFYLNPIEFLED</sequence>
<protein>
    <submittedName>
        <fullName evidence="2">Peptidase M23-like protein</fullName>
    </submittedName>
</protein>
<dbReference type="InterPro" id="IPR011055">
    <property type="entry name" value="Dup_hybrid_motif"/>
</dbReference>
<name>A0A3E0I2X7_9FLAO</name>
<dbReference type="InterPro" id="IPR050570">
    <property type="entry name" value="Cell_wall_metabolism_enzyme"/>
</dbReference>
<dbReference type="InterPro" id="IPR016047">
    <property type="entry name" value="M23ase_b-sheet_dom"/>
</dbReference>
<evidence type="ECO:0000259" key="1">
    <source>
        <dbReference type="Pfam" id="PF01551"/>
    </source>
</evidence>